<dbReference type="SUPFAM" id="SSF52343">
    <property type="entry name" value="Ferredoxin reductase-like, C-terminal NADP-linked domain"/>
    <property type="match status" value="1"/>
</dbReference>
<proteinExistence type="predicted"/>
<dbReference type="GO" id="GO:0016491">
    <property type="term" value="F:oxidoreductase activity"/>
    <property type="evidence" value="ECO:0007669"/>
    <property type="project" value="InterPro"/>
</dbReference>
<dbReference type="InterPro" id="IPR017927">
    <property type="entry name" value="FAD-bd_FR_type"/>
</dbReference>
<comment type="caution">
    <text evidence="2">The sequence shown here is derived from an EMBL/GenBank/DDBJ whole genome shotgun (WGS) entry which is preliminary data.</text>
</comment>
<dbReference type="InterPro" id="IPR039261">
    <property type="entry name" value="FNR_nucleotide-bd"/>
</dbReference>
<evidence type="ECO:0000259" key="1">
    <source>
        <dbReference type="PROSITE" id="PS51384"/>
    </source>
</evidence>
<dbReference type="PROSITE" id="PS51384">
    <property type="entry name" value="FAD_FR"/>
    <property type="match status" value="1"/>
</dbReference>
<gene>
    <name evidence="2" type="ORF">FA13DRAFT_1733896</name>
</gene>
<dbReference type="PANTHER" id="PTHR42815">
    <property type="entry name" value="FAD-BINDING, PUTATIVE (AFU_ORTHOLOGUE AFUA_6G07600)-RELATED"/>
    <property type="match status" value="1"/>
</dbReference>
<evidence type="ECO:0000313" key="3">
    <source>
        <dbReference type="Proteomes" id="UP000298030"/>
    </source>
</evidence>
<dbReference type="InterPro" id="IPR012349">
    <property type="entry name" value="Split_barrel_FMN-bd"/>
</dbReference>
<sequence length="690" mass="76014">MSGVAFSPYQLFLPDSAFLTMGIRNYANPAAIQGWHPGETIMQRKMGYDQVPGLDQMWQFIYPEMTDQHRTFHTSNLHLLPIVTLDEKGRPWSSVLAAGDGKIGWIKSVKSGPSRLEMKPKVWAGDPFWDNVGPFGEEGSDGVLFAGVGVEVATRRRNKMAGKIRSLRRNEENREVTLTAHVYENTGNCPKYITVRSVEPRPDTHPLVVHDKFDLDPSSPDRLPSSVVDFIHAADTIWLGSVFASSSPNYPSHLGMNHRGGRPGWVRVKPSDGRTVVLPDWSGNRFMSTLGNIEATPVASVTVVDWETGDVLYLTGDAVNLVGDDAEKVMPMQKALTELKVTGYRFVKDALPVRQRAGVEVEMSPYNPPVKLLREELEAQGVEILGGSSGLMPQAKLEKIDLHSPTIATFTFRPSVPLRIRPGQAIILDFKSLLGTPRYKHMAADKPSSVNDDLIRTWTVSSYHPPLSPTEEGAQDQPPSFDLTIKEKEGGLVTGALFQLARSFEANEVDAATQNVQAGIVGISGEFYLDLEKAHSSTDLTSTSRRLVWAAGGIGVTPFITMLRALATSPSPSIRSRPWDIVFLLSTREPGILLPLIAEVHTGAALSNVRLRLHVFTNEAISRVPSELPCELTFHKGRPGPVWFKQEKQVLEGREAFLCGPPTFENIVIDALVQEVGLEKGMIQKEGFAY</sequence>
<dbReference type="SUPFAM" id="SSF63380">
    <property type="entry name" value="Riboflavin synthase domain-like"/>
    <property type="match status" value="1"/>
</dbReference>
<protein>
    <recommendedName>
        <fullName evidence="1">FAD-binding FR-type domain-containing protein</fullName>
    </recommendedName>
</protein>
<keyword evidence="3" id="KW-1185">Reference proteome</keyword>
<dbReference type="Gene3D" id="3.40.50.80">
    <property type="entry name" value="Nucleotide-binding domain of ferredoxin-NADP reductase (FNR) module"/>
    <property type="match status" value="1"/>
</dbReference>
<dbReference type="SUPFAM" id="SSF50475">
    <property type="entry name" value="FMN-binding split barrel"/>
    <property type="match status" value="1"/>
</dbReference>
<name>A0A4Y7T7G3_COPMI</name>
<reference evidence="2 3" key="1">
    <citation type="journal article" date="2019" name="Nat. Ecol. Evol.">
        <title>Megaphylogeny resolves global patterns of mushroom evolution.</title>
        <authorList>
            <person name="Varga T."/>
            <person name="Krizsan K."/>
            <person name="Foldi C."/>
            <person name="Dima B."/>
            <person name="Sanchez-Garcia M."/>
            <person name="Sanchez-Ramirez S."/>
            <person name="Szollosi G.J."/>
            <person name="Szarkandi J.G."/>
            <person name="Papp V."/>
            <person name="Albert L."/>
            <person name="Andreopoulos W."/>
            <person name="Angelini C."/>
            <person name="Antonin V."/>
            <person name="Barry K.W."/>
            <person name="Bougher N.L."/>
            <person name="Buchanan P."/>
            <person name="Buyck B."/>
            <person name="Bense V."/>
            <person name="Catcheside P."/>
            <person name="Chovatia M."/>
            <person name="Cooper J."/>
            <person name="Damon W."/>
            <person name="Desjardin D."/>
            <person name="Finy P."/>
            <person name="Geml J."/>
            <person name="Haridas S."/>
            <person name="Hughes K."/>
            <person name="Justo A."/>
            <person name="Karasinski D."/>
            <person name="Kautmanova I."/>
            <person name="Kiss B."/>
            <person name="Kocsube S."/>
            <person name="Kotiranta H."/>
            <person name="LaButti K.M."/>
            <person name="Lechner B.E."/>
            <person name="Liimatainen K."/>
            <person name="Lipzen A."/>
            <person name="Lukacs Z."/>
            <person name="Mihaltcheva S."/>
            <person name="Morgado L.N."/>
            <person name="Niskanen T."/>
            <person name="Noordeloos M.E."/>
            <person name="Ohm R.A."/>
            <person name="Ortiz-Santana B."/>
            <person name="Ovrebo C."/>
            <person name="Racz N."/>
            <person name="Riley R."/>
            <person name="Savchenko A."/>
            <person name="Shiryaev A."/>
            <person name="Soop K."/>
            <person name="Spirin V."/>
            <person name="Szebenyi C."/>
            <person name="Tomsovsky M."/>
            <person name="Tulloss R.E."/>
            <person name="Uehling J."/>
            <person name="Grigoriev I.V."/>
            <person name="Vagvolgyi C."/>
            <person name="Papp T."/>
            <person name="Martin F.M."/>
            <person name="Miettinen O."/>
            <person name="Hibbett D.S."/>
            <person name="Nagy L.G."/>
        </authorList>
    </citation>
    <scope>NUCLEOTIDE SEQUENCE [LARGE SCALE GENOMIC DNA]</scope>
    <source>
        <strain evidence="2 3">FP101781</strain>
    </source>
</reference>
<dbReference type="STRING" id="71717.A0A4Y7T7G3"/>
<dbReference type="Gene3D" id="2.30.110.10">
    <property type="entry name" value="Electron Transport, Fmn-binding Protein, Chain A"/>
    <property type="match status" value="1"/>
</dbReference>
<dbReference type="InterPro" id="IPR017938">
    <property type="entry name" value="Riboflavin_synthase-like_b-brl"/>
</dbReference>
<dbReference type="EMBL" id="QPFP01000024">
    <property type="protein sequence ID" value="TEB30085.1"/>
    <property type="molecule type" value="Genomic_DNA"/>
</dbReference>
<dbReference type="PANTHER" id="PTHR42815:SF2">
    <property type="entry name" value="FAD-BINDING, PUTATIVE (AFU_ORTHOLOGUE AFUA_6G07600)-RELATED"/>
    <property type="match status" value="1"/>
</dbReference>
<dbReference type="OrthoDB" id="436496at2759"/>
<dbReference type="Proteomes" id="UP000298030">
    <property type="component" value="Unassembled WGS sequence"/>
</dbReference>
<organism evidence="2 3">
    <name type="scientific">Coprinellus micaceus</name>
    <name type="common">Glistening ink-cap mushroom</name>
    <name type="synonym">Coprinus micaceus</name>
    <dbReference type="NCBI Taxonomy" id="71717"/>
    <lineage>
        <taxon>Eukaryota</taxon>
        <taxon>Fungi</taxon>
        <taxon>Dikarya</taxon>
        <taxon>Basidiomycota</taxon>
        <taxon>Agaricomycotina</taxon>
        <taxon>Agaricomycetes</taxon>
        <taxon>Agaricomycetidae</taxon>
        <taxon>Agaricales</taxon>
        <taxon>Agaricineae</taxon>
        <taxon>Psathyrellaceae</taxon>
        <taxon>Coprinellus</taxon>
    </lineage>
</organism>
<dbReference type="AlphaFoldDB" id="A0A4Y7T7G3"/>
<accession>A0A4Y7T7G3</accession>
<evidence type="ECO:0000313" key="2">
    <source>
        <dbReference type="EMBL" id="TEB30085.1"/>
    </source>
</evidence>
<feature type="domain" description="FAD-binding FR-type" evidence="1">
    <location>
        <begin position="389"/>
        <end position="530"/>
    </location>
</feature>